<comment type="caution">
    <text evidence="3">The sequence shown here is derived from an EMBL/GenBank/DDBJ whole genome shotgun (WGS) entry which is preliminary data.</text>
</comment>
<dbReference type="InterPro" id="IPR036465">
    <property type="entry name" value="vWFA_dom_sf"/>
</dbReference>
<accession>A0A5C6DXY5</accession>
<keyword evidence="1" id="KW-0472">Membrane</keyword>
<dbReference type="Pfam" id="PF13519">
    <property type="entry name" value="VWA_2"/>
    <property type="match status" value="1"/>
</dbReference>
<feature type="domain" description="VWFA" evidence="2">
    <location>
        <begin position="92"/>
        <end position="236"/>
    </location>
</feature>
<dbReference type="RefSeq" id="WP_146525594.1">
    <property type="nucleotide sequence ID" value="NZ_SJPV01000002.1"/>
</dbReference>
<dbReference type="SUPFAM" id="SSF52317">
    <property type="entry name" value="Class I glutamine amidotransferase-like"/>
    <property type="match status" value="1"/>
</dbReference>
<evidence type="ECO:0000259" key="2">
    <source>
        <dbReference type="PROSITE" id="PS50234"/>
    </source>
</evidence>
<dbReference type="InterPro" id="IPR029062">
    <property type="entry name" value="Class_I_gatase-like"/>
</dbReference>
<name>A0A5C6DXY5_9BACT</name>
<dbReference type="Gene3D" id="3.40.50.880">
    <property type="match status" value="1"/>
</dbReference>
<evidence type="ECO:0000313" key="4">
    <source>
        <dbReference type="Proteomes" id="UP000319143"/>
    </source>
</evidence>
<proteinExistence type="predicted"/>
<evidence type="ECO:0000256" key="1">
    <source>
        <dbReference type="SAM" id="Phobius"/>
    </source>
</evidence>
<dbReference type="OrthoDB" id="228877at2"/>
<dbReference type="PANTHER" id="PTHR37464:SF1">
    <property type="entry name" value="BLL2463 PROTEIN"/>
    <property type="match status" value="1"/>
</dbReference>
<dbReference type="InterPro" id="IPR002035">
    <property type="entry name" value="VWF_A"/>
</dbReference>
<protein>
    <recommendedName>
        <fullName evidence="2">VWFA domain-containing protein</fullName>
    </recommendedName>
</protein>
<feature type="transmembrane region" description="Helical" evidence="1">
    <location>
        <begin position="6"/>
        <end position="24"/>
    </location>
</feature>
<dbReference type="AlphaFoldDB" id="A0A5C6DXY5"/>
<keyword evidence="1" id="KW-0812">Transmembrane</keyword>
<evidence type="ECO:0000313" key="3">
    <source>
        <dbReference type="EMBL" id="TWU41104.1"/>
    </source>
</evidence>
<dbReference type="SUPFAM" id="SSF53300">
    <property type="entry name" value="vWA-like"/>
    <property type="match status" value="1"/>
</dbReference>
<dbReference type="Proteomes" id="UP000319143">
    <property type="component" value="Unassembled WGS sequence"/>
</dbReference>
<dbReference type="PROSITE" id="PS50234">
    <property type="entry name" value="VWFA"/>
    <property type="match status" value="1"/>
</dbReference>
<feature type="transmembrane region" description="Helical" evidence="1">
    <location>
        <begin position="59"/>
        <end position="78"/>
    </location>
</feature>
<dbReference type="InterPro" id="IPR011933">
    <property type="entry name" value="Double_TM_dom"/>
</dbReference>
<dbReference type="NCBIfam" id="TIGR02226">
    <property type="entry name" value="two_anch"/>
    <property type="match status" value="1"/>
</dbReference>
<dbReference type="InterPro" id="IPR024163">
    <property type="entry name" value="Aerotolerance_reg_N"/>
</dbReference>
<dbReference type="CDD" id="cd00198">
    <property type="entry name" value="vWFA"/>
    <property type="match status" value="1"/>
</dbReference>
<dbReference type="Gene3D" id="3.40.50.410">
    <property type="entry name" value="von Willebrand factor, type A domain"/>
    <property type="match status" value="1"/>
</dbReference>
<sequence>MSLLAPVFFLGALAIGLPILFHLIRQQPKGSVSFSSLMFLRPTPPRLTRRSRLENWPLLLMRALAILLLAAAFARPFFRTADNADVKSFGRRFVLMIDTSASMQRAGIWSSAVRIAKEFIEELGPGDQLAIVTFDNRPEQVFRYDPSQSLTPPQRRDAAMQRVNGLKPSWRATQLGQALRYSADVVLQMQADEEADAETSTDPLPTQATLVLVSDLQSGSEIESLQSYGWPEQIKVDLRRVQPTKATNAWAQVLSDVNDPAANRKRDDGVDRTRVRVSNSADAGQSQFRLSWQTDKPSAGSEIPVTVPPGQSRVLMVPAATPETTSLVLRGDDHPFDNQRFLAAPKIELARVLYLGDDSDTTAPRDSLFYYLNRVPFSNSRRTVSTERVETFPTLEADETPLPLVVVSKPATEAEATQIHRYAERGGSVLLVLADQNARWASSIAQVAAVDPIQVSEAKIDDYVMLSSIAFDHPLFLTMSDPQFNDFSKIRFWAHQTIKGIPESASVLATFDDGDPAIVEIEVGQGRVWILTAGWQPRVSQLALSTKFIPLMFQFFEAGRRGPATRPSYFVGDPVSFAPTPTAKIVKPDGSTFDFASTSTAEQIDRPGVYQYVDGDDRHRFAVNLDPAESQTDPMDFDSLQRFGVVTGKTTSVAEAETHARQLRDVELEKSQKVWQWLILAALALIAAETLYSGRRKGLAHE</sequence>
<dbReference type="PANTHER" id="PTHR37464">
    <property type="entry name" value="BLL2463 PROTEIN"/>
    <property type="match status" value="1"/>
</dbReference>
<dbReference type="SMART" id="SM00327">
    <property type="entry name" value="VWA"/>
    <property type="match status" value="1"/>
</dbReference>
<keyword evidence="4" id="KW-1185">Reference proteome</keyword>
<gene>
    <name evidence="3" type="ORF">Poly41_19420</name>
</gene>
<reference evidence="3 4" key="1">
    <citation type="submission" date="2019-02" db="EMBL/GenBank/DDBJ databases">
        <title>Deep-cultivation of Planctomycetes and their phenomic and genomic characterization uncovers novel biology.</title>
        <authorList>
            <person name="Wiegand S."/>
            <person name="Jogler M."/>
            <person name="Boedeker C."/>
            <person name="Pinto D."/>
            <person name="Vollmers J."/>
            <person name="Rivas-Marin E."/>
            <person name="Kohn T."/>
            <person name="Peeters S.H."/>
            <person name="Heuer A."/>
            <person name="Rast P."/>
            <person name="Oberbeckmann S."/>
            <person name="Bunk B."/>
            <person name="Jeske O."/>
            <person name="Meyerdierks A."/>
            <person name="Storesund J.E."/>
            <person name="Kallscheuer N."/>
            <person name="Luecker S."/>
            <person name="Lage O.M."/>
            <person name="Pohl T."/>
            <person name="Merkel B.J."/>
            <person name="Hornburger P."/>
            <person name="Mueller R.-W."/>
            <person name="Bruemmer F."/>
            <person name="Labrenz M."/>
            <person name="Spormann A.M."/>
            <person name="Op Den Camp H."/>
            <person name="Overmann J."/>
            <person name="Amann R."/>
            <person name="Jetten M.S.M."/>
            <person name="Mascher T."/>
            <person name="Medema M.H."/>
            <person name="Devos D.P."/>
            <person name="Kaster A.-K."/>
            <person name="Ovreas L."/>
            <person name="Rohde M."/>
            <person name="Galperin M.Y."/>
            <person name="Jogler C."/>
        </authorList>
    </citation>
    <scope>NUCLEOTIDE SEQUENCE [LARGE SCALE GENOMIC DNA]</scope>
    <source>
        <strain evidence="3 4">Poly41</strain>
    </source>
</reference>
<dbReference type="EMBL" id="SJPV01000002">
    <property type="protein sequence ID" value="TWU41104.1"/>
    <property type="molecule type" value="Genomic_DNA"/>
</dbReference>
<organism evidence="3 4">
    <name type="scientific">Novipirellula artificiosorum</name>
    <dbReference type="NCBI Taxonomy" id="2528016"/>
    <lineage>
        <taxon>Bacteria</taxon>
        <taxon>Pseudomonadati</taxon>
        <taxon>Planctomycetota</taxon>
        <taxon>Planctomycetia</taxon>
        <taxon>Pirellulales</taxon>
        <taxon>Pirellulaceae</taxon>
        <taxon>Novipirellula</taxon>
    </lineage>
</organism>
<dbReference type="Pfam" id="PF07584">
    <property type="entry name" value="BatA"/>
    <property type="match status" value="1"/>
</dbReference>
<keyword evidence="1" id="KW-1133">Transmembrane helix</keyword>